<reference evidence="9 10" key="1">
    <citation type="journal article" date="2016" name="Nat. Commun.">
        <title>Thousands of microbial genomes shed light on interconnected biogeochemical processes in an aquifer system.</title>
        <authorList>
            <person name="Anantharaman K."/>
            <person name="Brown C.T."/>
            <person name="Hug L.A."/>
            <person name="Sharon I."/>
            <person name="Castelle C.J."/>
            <person name="Probst A.J."/>
            <person name="Thomas B.C."/>
            <person name="Singh A."/>
            <person name="Wilkins M.J."/>
            <person name="Karaoz U."/>
            <person name="Brodie E.L."/>
            <person name="Williams K.H."/>
            <person name="Hubbard S.S."/>
            <person name="Banfield J.F."/>
        </authorList>
    </citation>
    <scope>NUCLEOTIDE SEQUENCE [LARGE SCALE GENOMIC DNA]</scope>
</reference>
<evidence type="ECO:0000259" key="8">
    <source>
        <dbReference type="SMART" id="SM00845"/>
    </source>
</evidence>
<dbReference type="AlphaFoldDB" id="A0A1F5E2C6"/>
<dbReference type="InterPro" id="IPR014746">
    <property type="entry name" value="Gln_synth/guanido_kin_cat_dom"/>
</dbReference>
<dbReference type="GO" id="GO:0006412">
    <property type="term" value="P:translation"/>
    <property type="evidence" value="ECO:0007669"/>
    <property type="project" value="UniProtKB-KW"/>
</dbReference>
<comment type="subunit">
    <text evidence="1">Heterotrimer of A, B and C subunits.</text>
</comment>
<dbReference type="InterPro" id="IPR023168">
    <property type="entry name" value="GatB_Yqey_C_2"/>
</dbReference>
<dbReference type="PANTHER" id="PTHR11659:SF0">
    <property type="entry name" value="GLUTAMYL-TRNA(GLN) AMIDOTRANSFERASE SUBUNIT B, MITOCHONDRIAL"/>
    <property type="match status" value="1"/>
</dbReference>
<feature type="domain" description="Asn/Gln amidotransferase" evidence="8">
    <location>
        <begin position="142"/>
        <end position="235"/>
    </location>
</feature>
<dbReference type="Gene3D" id="1.10.10.410">
    <property type="match status" value="1"/>
</dbReference>
<keyword evidence="5" id="KW-0648">Protein biosynthesis</keyword>
<dbReference type="SUPFAM" id="SSF89095">
    <property type="entry name" value="GatB/YqeY motif"/>
    <property type="match status" value="1"/>
</dbReference>
<comment type="catalytic activity">
    <reaction evidence="7">
        <text>L-glutamyl-tRNA(Gln) + L-glutamine + ATP + H2O = L-glutaminyl-tRNA(Gln) + L-glutamate + ADP + phosphate + H(+)</text>
        <dbReference type="Rhea" id="RHEA:17521"/>
        <dbReference type="Rhea" id="RHEA-COMP:9681"/>
        <dbReference type="Rhea" id="RHEA-COMP:9684"/>
        <dbReference type="ChEBI" id="CHEBI:15377"/>
        <dbReference type="ChEBI" id="CHEBI:15378"/>
        <dbReference type="ChEBI" id="CHEBI:29985"/>
        <dbReference type="ChEBI" id="CHEBI:30616"/>
        <dbReference type="ChEBI" id="CHEBI:43474"/>
        <dbReference type="ChEBI" id="CHEBI:58359"/>
        <dbReference type="ChEBI" id="CHEBI:78520"/>
        <dbReference type="ChEBI" id="CHEBI:78521"/>
        <dbReference type="ChEBI" id="CHEBI:456216"/>
    </reaction>
</comment>
<dbReference type="Pfam" id="PF02637">
    <property type="entry name" value="GatB_Yqey"/>
    <property type="match status" value="1"/>
</dbReference>
<dbReference type="FunFam" id="1.10.10.410:FF:000001">
    <property type="entry name" value="Aspartyl/glutamyl-tRNA(Asn/Gln) amidotransferase subunit B"/>
    <property type="match status" value="1"/>
</dbReference>
<dbReference type="SUPFAM" id="SSF55931">
    <property type="entry name" value="Glutamine synthetase/guanido kinase"/>
    <property type="match status" value="1"/>
</dbReference>
<dbReference type="InterPro" id="IPR018027">
    <property type="entry name" value="Asn/Gln_amidotransferase"/>
</dbReference>
<evidence type="ECO:0000256" key="3">
    <source>
        <dbReference type="ARBA" id="ARBA00022741"/>
    </source>
</evidence>
<keyword evidence="3" id="KW-0547">Nucleotide-binding</keyword>
<protein>
    <recommendedName>
        <fullName evidence="8">Asn/Gln amidotransferase domain-containing protein</fullName>
    </recommendedName>
</protein>
<dbReference type="PANTHER" id="PTHR11659">
    <property type="entry name" value="GLUTAMYL-TRNA GLN AMIDOTRANSFERASE SUBUNIT B MITOCHONDRIAL AND PROKARYOTIC PET112-RELATED"/>
    <property type="match status" value="1"/>
</dbReference>
<evidence type="ECO:0000256" key="2">
    <source>
        <dbReference type="ARBA" id="ARBA00022598"/>
    </source>
</evidence>
<dbReference type="SMART" id="SM00845">
    <property type="entry name" value="GatB_Yqey"/>
    <property type="match status" value="1"/>
</dbReference>
<accession>A0A1F5E2C6</accession>
<evidence type="ECO:0000313" key="10">
    <source>
        <dbReference type="Proteomes" id="UP000176364"/>
    </source>
</evidence>
<organism evidence="9 10">
    <name type="scientific">Candidatus Beckwithbacteria bacterium RIFCSPLOWO2_02_FULL_47_23</name>
    <dbReference type="NCBI Taxonomy" id="1797463"/>
    <lineage>
        <taxon>Bacteria</taxon>
        <taxon>Candidatus Beckwithiibacteriota</taxon>
    </lineage>
</organism>
<keyword evidence="2" id="KW-0436">Ligase</keyword>
<dbReference type="GO" id="GO:0005524">
    <property type="term" value="F:ATP binding"/>
    <property type="evidence" value="ECO:0007669"/>
    <property type="project" value="UniProtKB-KW"/>
</dbReference>
<gene>
    <name evidence="9" type="ORF">A3I57_03165</name>
</gene>
<comment type="caution">
    <text evidence="9">The sequence shown here is derived from an EMBL/GenBank/DDBJ whole genome shotgun (WGS) entry which is preliminary data.</text>
</comment>
<evidence type="ECO:0000256" key="1">
    <source>
        <dbReference type="ARBA" id="ARBA00011123"/>
    </source>
</evidence>
<name>A0A1F5E2C6_9BACT</name>
<dbReference type="EMBL" id="MEZQ01000011">
    <property type="protein sequence ID" value="OGD61466.1"/>
    <property type="molecule type" value="Genomic_DNA"/>
</dbReference>
<dbReference type="Pfam" id="PF02934">
    <property type="entry name" value="GatB_N"/>
    <property type="match status" value="1"/>
</dbReference>
<dbReference type="GO" id="GO:0016884">
    <property type="term" value="F:carbon-nitrogen ligase activity, with glutamine as amido-N-donor"/>
    <property type="evidence" value="ECO:0007669"/>
    <property type="project" value="InterPro"/>
</dbReference>
<evidence type="ECO:0000256" key="6">
    <source>
        <dbReference type="ARBA" id="ARBA00047380"/>
    </source>
</evidence>
<sequence length="242" mass="27666">MEKGSMRLEPNISWSQSADKLAKYKVEIKNLNSFRFAEGGIDYELQRQKEILDRGETPVQETRGYKPAEHKTFSQRVKETAADYRYFPEPDIPPIVLTQAYVEALRGKLPKLPEILVQELVKDFHLSLSTAQLLIKEPLKLAYFKKYNHEVEPKTLANLIVNKKIDLNQPPQLKTDSQAIDPKIIDEVLKENADVIAKYKAGKTSVIGFLVGQVMKLTHGQVDPKSVQQELLKRLQVPNLKF</sequence>
<evidence type="ECO:0000256" key="7">
    <source>
        <dbReference type="ARBA" id="ARBA00047913"/>
    </source>
</evidence>
<dbReference type="InterPro" id="IPR006075">
    <property type="entry name" value="Asn/Gln-tRNA_Trfase_suB/E_cat"/>
</dbReference>
<comment type="catalytic activity">
    <reaction evidence="6">
        <text>L-aspartyl-tRNA(Asn) + L-glutamine + ATP + H2O = L-asparaginyl-tRNA(Asn) + L-glutamate + ADP + phosphate + 2 H(+)</text>
        <dbReference type="Rhea" id="RHEA:14513"/>
        <dbReference type="Rhea" id="RHEA-COMP:9674"/>
        <dbReference type="Rhea" id="RHEA-COMP:9677"/>
        <dbReference type="ChEBI" id="CHEBI:15377"/>
        <dbReference type="ChEBI" id="CHEBI:15378"/>
        <dbReference type="ChEBI" id="CHEBI:29985"/>
        <dbReference type="ChEBI" id="CHEBI:30616"/>
        <dbReference type="ChEBI" id="CHEBI:43474"/>
        <dbReference type="ChEBI" id="CHEBI:58359"/>
        <dbReference type="ChEBI" id="CHEBI:78515"/>
        <dbReference type="ChEBI" id="CHEBI:78516"/>
        <dbReference type="ChEBI" id="CHEBI:456216"/>
    </reaction>
</comment>
<evidence type="ECO:0000256" key="4">
    <source>
        <dbReference type="ARBA" id="ARBA00022840"/>
    </source>
</evidence>
<dbReference type="Proteomes" id="UP000176364">
    <property type="component" value="Unassembled WGS sequence"/>
</dbReference>
<dbReference type="InterPro" id="IPR017959">
    <property type="entry name" value="Asn/Gln-tRNA_amidoTrfase_suB/E"/>
</dbReference>
<keyword evidence="4" id="KW-0067">ATP-binding</keyword>
<evidence type="ECO:0000313" key="9">
    <source>
        <dbReference type="EMBL" id="OGD61466.1"/>
    </source>
</evidence>
<evidence type="ECO:0000256" key="5">
    <source>
        <dbReference type="ARBA" id="ARBA00022917"/>
    </source>
</evidence>
<proteinExistence type="predicted"/>
<dbReference type="InterPro" id="IPR003789">
    <property type="entry name" value="Asn/Gln_tRNA_amidoTrase-B-like"/>
</dbReference>